<dbReference type="Proteomes" id="UP001374579">
    <property type="component" value="Unassembled WGS sequence"/>
</dbReference>
<dbReference type="GO" id="GO:0042910">
    <property type="term" value="F:xenobiotic transmembrane transporter activity"/>
    <property type="evidence" value="ECO:0007669"/>
    <property type="project" value="InterPro"/>
</dbReference>
<feature type="transmembrane region" description="Helical" evidence="10">
    <location>
        <begin position="160"/>
        <end position="178"/>
    </location>
</feature>
<proteinExistence type="inferred from homology"/>
<dbReference type="InterPro" id="IPR001958">
    <property type="entry name" value="Tet-R_TetA/multi-R_MdtG-like"/>
</dbReference>
<evidence type="ECO:0000256" key="4">
    <source>
        <dbReference type="ARBA" id="ARBA00022692"/>
    </source>
</evidence>
<dbReference type="PANTHER" id="PTHR23506:SF13">
    <property type="entry name" value="VESICULAR ACETYLCHOLINE TRANSPORTER"/>
    <property type="match status" value="1"/>
</dbReference>
<dbReference type="SUPFAM" id="SSF103473">
    <property type="entry name" value="MFS general substrate transporter"/>
    <property type="match status" value="1"/>
</dbReference>
<reference evidence="12 13" key="1">
    <citation type="submission" date="2024-02" db="EMBL/GenBank/DDBJ databases">
        <title>Chromosome-scale genome assembly of the rough periwinkle Littorina saxatilis.</title>
        <authorList>
            <person name="De Jode A."/>
            <person name="Faria R."/>
            <person name="Formenti G."/>
            <person name="Sims Y."/>
            <person name="Smith T.P."/>
            <person name="Tracey A."/>
            <person name="Wood J.M.D."/>
            <person name="Zagrodzka Z.B."/>
            <person name="Johannesson K."/>
            <person name="Butlin R.K."/>
            <person name="Leder E.H."/>
        </authorList>
    </citation>
    <scope>NUCLEOTIDE SEQUENCE [LARGE SCALE GENOMIC DNA]</scope>
    <source>
        <strain evidence="12">Snail1</strain>
        <tissue evidence="12">Muscle</tissue>
    </source>
</reference>
<feature type="domain" description="Major facilitator superfamily (MFS) profile" evidence="11">
    <location>
        <begin position="32"/>
        <end position="486"/>
    </location>
</feature>
<evidence type="ECO:0000256" key="8">
    <source>
        <dbReference type="ARBA" id="ARBA00023180"/>
    </source>
</evidence>
<gene>
    <name evidence="12" type="ORF">V1264_011583</name>
</gene>
<feature type="transmembrane region" description="Helical" evidence="10">
    <location>
        <begin position="220"/>
        <end position="246"/>
    </location>
</feature>
<dbReference type="GO" id="GO:0043195">
    <property type="term" value="C:terminal bouton"/>
    <property type="evidence" value="ECO:0007669"/>
    <property type="project" value="TreeGrafter"/>
</dbReference>
<evidence type="ECO:0000256" key="7">
    <source>
        <dbReference type="ARBA" id="ARBA00023136"/>
    </source>
</evidence>
<feature type="transmembrane region" description="Helical" evidence="10">
    <location>
        <begin position="430"/>
        <end position="449"/>
    </location>
</feature>
<accession>A0AAN9BUA4</accession>
<feature type="transmembrane region" description="Helical" evidence="10">
    <location>
        <begin position="31"/>
        <end position="54"/>
    </location>
</feature>
<organism evidence="12 13">
    <name type="scientific">Littorina saxatilis</name>
    <dbReference type="NCBI Taxonomy" id="31220"/>
    <lineage>
        <taxon>Eukaryota</taxon>
        <taxon>Metazoa</taxon>
        <taxon>Spiralia</taxon>
        <taxon>Lophotrochozoa</taxon>
        <taxon>Mollusca</taxon>
        <taxon>Gastropoda</taxon>
        <taxon>Caenogastropoda</taxon>
        <taxon>Littorinimorpha</taxon>
        <taxon>Littorinoidea</taxon>
        <taxon>Littorinidae</taxon>
        <taxon>Littorina</taxon>
    </lineage>
</organism>
<comment type="caution">
    <text evidence="12">The sequence shown here is derived from an EMBL/GenBank/DDBJ whole genome shotgun (WGS) entry which is preliminary data.</text>
</comment>
<keyword evidence="4 10" id="KW-0812">Transmembrane</keyword>
<evidence type="ECO:0000256" key="10">
    <source>
        <dbReference type="SAM" id="Phobius"/>
    </source>
</evidence>
<feature type="transmembrane region" description="Helical" evidence="10">
    <location>
        <begin position="252"/>
        <end position="270"/>
    </location>
</feature>
<sequence>MGYAPTFTSKVQLLWERLQDKVKEPVAQRRLILIVVCIALLLDNMLYMVIVPIIPNFLREMHEPVPSTKIDDSPPVATTTMTVVQLSTTYPNGSYSFFKKGWYNATYEYTPAKPTKLPPPPVTYGNEGGAIGVLFASKAILQLCVNPFTGTLIDRIGYDVPMMIGLVIMFLSTSVFAFGKSYTVLFIARSMQGIGSAFADTSGLAMIADRFTEESERTKALGIALAFISFGCLFAPPLGGILYQFAGKTVPFLVLASVCLIDGILLLTVMKPVRLEMSMLFSDPDRPKGTPIYKLLADPYILVCAGALAMSNVSLAFLEPTISLWMKDSMGADEWEIGFVWLPAFIPHIGGVYLTVKLARTHPQYQWLMASVGLAIEGLFCFFIPFAKAYFVVIFPIMGICFGIALVDTALLPMLGYVVDTRHVSVYGSVYAIADISYSLAYAFGPIVAGSVVHAIGFLWLNVIIMLSNVAYAPVMMTLRKMYKYERFDDEEDVLVNSDSLAHPDYKTYVQNGGPNGKPTPINVEGDDFANHLRIANERPLYSGEIDCYPPTHGSQDVDYGYGSREPQSFYNR</sequence>
<dbReference type="InterPro" id="IPR036259">
    <property type="entry name" value="MFS_trans_sf"/>
</dbReference>
<keyword evidence="3" id="KW-0813">Transport</keyword>
<feature type="transmembrane region" description="Helical" evidence="10">
    <location>
        <begin position="455"/>
        <end position="475"/>
    </location>
</feature>
<evidence type="ECO:0000259" key="11">
    <source>
        <dbReference type="PROSITE" id="PS50850"/>
    </source>
</evidence>
<dbReference type="InterPro" id="IPR020846">
    <property type="entry name" value="MFS_dom"/>
</dbReference>
<evidence type="ECO:0000256" key="6">
    <source>
        <dbReference type="ARBA" id="ARBA00022989"/>
    </source>
</evidence>
<dbReference type="InterPro" id="IPR011701">
    <property type="entry name" value="MFS"/>
</dbReference>
<evidence type="ECO:0000313" key="13">
    <source>
        <dbReference type="Proteomes" id="UP001374579"/>
    </source>
</evidence>
<comment type="subcellular location">
    <subcellularLocation>
        <location evidence="1">Membrane</location>
        <topology evidence="1">Multi-pass membrane protein</topology>
    </subcellularLocation>
</comment>
<evidence type="ECO:0000256" key="1">
    <source>
        <dbReference type="ARBA" id="ARBA00004141"/>
    </source>
</evidence>
<keyword evidence="8" id="KW-0325">Glycoprotein</keyword>
<dbReference type="AlphaFoldDB" id="A0AAN9BUA4"/>
<dbReference type="PROSITE" id="PS50850">
    <property type="entry name" value="MFS"/>
    <property type="match status" value="1"/>
</dbReference>
<feature type="transmembrane region" description="Helical" evidence="10">
    <location>
        <begin position="300"/>
        <end position="318"/>
    </location>
</feature>
<dbReference type="NCBIfam" id="TIGR00880">
    <property type="entry name" value="2_A_01_02"/>
    <property type="match status" value="1"/>
</dbReference>
<feature type="region of interest" description="Disordered" evidence="9">
    <location>
        <begin position="554"/>
        <end position="573"/>
    </location>
</feature>
<evidence type="ECO:0000256" key="9">
    <source>
        <dbReference type="SAM" id="MobiDB-lite"/>
    </source>
</evidence>
<keyword evidence="7 10" id="KW-0472">Membrane</keyword>
<dbReference type="CDD" id="cd17383">
    <property type="entry name" value="MFS_SLC18A3_VAChT"/>
    <property type="match status" value="1"/>
</dbReference>
<feature type="transmembrane region" description="Helical" evidence="10">
    <location>
        <begin position="338"/>
        <end position="356"/>
    </location>
</feature>
<dbReference type="GO" id="GO:0030121">
    <property type="term" value="C:AP-1 adaptor complex"/>
    <property type="evidence" value="ECO:0007669"/>
    <property type="project" value="TreeGrafter"/>
</dbReference>
<dbReference type="Gene3D" id="1.20.1250.20">
    <property type="entry name" value="MFS general substrate transporter like domains"/>
    <property type="match status" value="1"/>
</dbReference>
<protein>
    <recommendedName>
        <fullName evidence="11">Major facilitator superfamily (MFS) profile domain-containing protein</fullName>
    </recommendedName>
</protein>
<keyword evidence="5" id="KW-0532">Neurotransmitter transport</keyword>
<feature type="transmembrane region" description="Helical" evidence="10">
    <location>
        <begin position="368"/>
        <end position="387"/>
    </location>
</feature>
<name>A0AAN9BUA4_9CAEN</name>
<comment type="similarity">
    <text evidence="2">Belongs to the major facilitator superfamily. Vesicular transporter family.</text>
</comment>
<keyword evidence="13" id="KW-1185">Reference proteome</keyword>
<dbReference type="GO" id="GO:0005277">
    <property type="term" value="F:acetylcholine transmembrane transporter activity"/>
    <property type="evidence" value="ECO:0007669"/>
    <property type="project" value="TreeGrafter"/>
</dbReference>
<evidence type="ECO:0000256" key="3">
    <source>
        <dbReference type="ARBA" id="ARBA00022448"/>
    </source>
</evidence>
<dbReference type="Pfam" id="PF07690">
    <property type="entry name" value="MFS_1"/>
    <property type="match status" value="1"/>
</dbReference>
<dbReference type="GO" id="GO:0007268">
    <property type="term" value="P:chemical synaptic transmission"/>
    <property type="evidence" value="ECO:0007669"/>
    <property type="project" value="TreeGrafter"/>
</dbReference>
<evidence type="ECO:0000256" key="5">
    <source>
        <dbReference type="ARBA" id="ARBA00022775"/>
    </source>
</evidence>
<dbReference type="PANTHER" id="PTHR23506">
    <property type="entry name" value="GH10249P"/>
    <property type="match status" value="1"/>
</dbReference>
<evidence type="ECO:0000256" key="2">
    <source>
        <dbReference type="ARBA" id="ARBA00006829"/>
    </source>
</evidence>
<dbReference type="InterPro" id="IPR050930">
    <property type="entry name" value="MFS_Vesicular_Transporter"/>
</dbReference>
<keyword evidence="6 10" id="KW-1133">Transmembrane helix</keyword>
<evidence type="ECO:0000313" key="12">
    <source>
        <dbReference type="EMBL" id="KAK7112073.1"/>
    </source>
</evidence>
<dbReference type="GO" id="GO:0030122">
    <property type="term" value="C:AP-2 adaptor complex"/>
    <property type="evidence" value="ECO:0007669"/>
    <property type="project" value="TreeGrafter"/>
</dbReference>
<feature type="transmembrane region" description="Helical" evidence="10">
    <location>
        <begin position="393"/>
        <end position="418"/>
    </location>
</feature>
<dbReference type="EMBL" id="JBAMIC010000002">
    <property type="protein sequence ID" value="KAK7112073.1"/>
    <property type="molecule type" value="Genomic_DNA"/>
</dbReference>